<keyword evidence="2" id="KW-0175">Coiled coil</keyword>
<dbReference type="AlphaFoldDB" id="A0A951UAM7"/>
<evidence type="ECO:0000256" key="3">
    <source>
        <dbReference type="SAM" id="MobiDB-lite"/>
    </source>
</evidence>
<sequence length="295" mass="30929">MAIGSTLVAGAGAVAGAAAYGAKKAIEEGDASALGAAALGAVGGSGVSAVVGGMGLAVAGTAVGIGMAPVVAAGAVIGLGAYGLNQLIEQGTDEEECLDRAIAQMQEALLQLRLAVVKAVALQKRTQQQYAQAQAEVDKWQQRVQLALQKGDENLARHALICKKSKAETAKALKGQLKQQRSHPLQCQLRAMEENLEQAKTKRDELKARLAAAKAQLQRQSSIRRLGTSSAMGAFERMEEKVLELEARSQAAYELTGNDLEQQFAELESGSDVDDELARMKAELTGSPKPQEVLP</sequence>
<dbReference type="EMBL" id="JAHHIF010000022">
    <property type="protein sequence ID" value="MBW4546210.1"/>
    <property type="molecule type" value="Genomic_DNA"/>
</dbReference>
<dbReference type="InterPro" id="IPR007157">
    <property type="entry name" value="PspA_VIPP1"/>
</dbReference>
<dbReference type="Pfam" id="PF04012">
    <property type="entry name" value="PspA_IM30"/>
    <property type="match status" value="1"/>
</dbReference>
<feature type="region of interest" description="Disordered" evidence="3">
    <location>
        <begin position="266"/>
        <end position="295"/>
    </location>
</feature>
<dbReference type="PANTHER" id="PTHR31088:SF6">
    <property type="entry name" value="PHAGE SHOCK PROTEIN A"/>
    <property type="match status" value="1"/>
</dbReference>
<feature type="coiled-coil region" evidence="2">
    <location>
        <begin position="123"/>
        <end position="150"/>
    </location>
</feature>
<evidence type="ECO:0000313" key="6">
    <source>
        <dbReference type="Proteomes" id="UP000753908"/>
    </source>
</evidence>
<reference evidence="5" key="1">
    <citation type="submission" date="2021-05" db="EMBL/GenBank/DDBJ databases">
        <authorList>
            <person name="Pietrasiak N."/>
            <person name="Ward R."/>
            <person name="Stajich J.E."/>
            <person name="Kurbessoian T."/>
        </authorList>
    </citation>
    <scope>NUCLEOTIDE SEQUENCE</scope>
    <source>
        <strain evidence="5">CPER-KK1</strain>
    </source>
</reference>
<protein>
    <submittedName>
        <fullName evidence="5">PspA/IM30 family protein</fullName>
    </submittedName>
</protein>
<keyword evidence="4" id="KW-0812">Transmembrane</keyword>
<accession>A0A951UAM7</accession>
<gene>
    <name evidence="5" type="ORF">KME25_17450</name>
</gene>
<evidence type="ECO:0000256" key="4">
    <source>
        <dbReference type="SAM" id="Phobius"/>
    </source>
</evidence>
<keyword evidence="4" id="KW-0472">Membrane</keyword>
<reference evidence="5" key="2">
    <citation type="journal article" date="2022" name="Microbiol. Resour. Announc.">
        <title>Metagenome Sequencing to Explore Phylogenomics of Terrestrial Cyanobacteria.</title>
        <authorList>
            <person name="Ward R.D."/>
            <person name="Stajich J.E."/>
            <person name="Johansen J.R."/>
            <person name="Huntemann M."/>
            <person name="Clum A."/>
            <person name="Foster B."/>
            <person name="Foster B."/>
            <person name="Roux S."/>
            <person name="Palaniappan K."/>
            <person name="Varghese N."/>
            <person name="Mukherjee S."/>
            <person name="Reddy T.B.K."/>
            <person name="Daum C."/>
            <person name="Copeland A."/>
            <person name="Chen I.A."/>
            <person name="Ivanova N.N."/>
            <person name="Kyrpides N.C."/>
            <person name="Shapiro N."/>
            <person name="Eloe-Fadrosh E.A."/>
            <person name="Pietrasiak N."/>
        </authorList>
    </citation>
    <scope>NUCLEOTIDE SEQUENCE</scope>
    <source>
        <strain evidence="5">CPER-KK1</strain>
    </source>
</reference>
<keyword evidence="4" id="KW-1133">Transmembrane helix</keyword>
<organism evidence="5 6">
    <name type="scientific">Symplocastrum torsivum CPER-KK1</name>
    <dbReference type="NCBI Taxonomy" id="450513"/>
    <lineage>
        <taxon>Bacteria</taxon>
        <taxon>Bacillati</taxon>
        <taxon>Cyanobacteriota</taxon>
        <taxon>Cyanophyceae</taxon>
        <taxon>Oscillatoriophycideae</taxon>
        <taxon>Oscillatoriales</taxon>
        <taxon>Microcoleaceae</taxon>
        <taxon>Symplocastrum</taxon>
    </lineage>
</organism>
<feature type="transmembrane region" description="Helical" evidence="4">
    <location>
        <begin position="31"/>
        <end position="51"/>
    </location>
</feature>
<dbReference type="PANTHER" id="PTHR31088">
    <property type="entry name" value="MEMBRANE-ASSOCIATED PROTEIN VIPP1, CHLOROPLASTIC"/>
    <property type="match status" value="1"/>
</dbReference>
<comment type="similarity">
    <text evidence="1">Belongs to the PspA/Vipp/IM30 family.</text>
</comment>
<proteinExistence type="inferred from homology"/>
<feature type="transmembrane region" description="Helical" evidence="4">
    <location>
        <begin position="63"/>
        <end position="84"/>
    </location>
</feature>
<dbReference type="Proteomes" id="UP000753908">
    <property type="component" value="Unassembled WGS sequence"/>
</dbReference>
<name>A0A951UAM7_9CYAN</name>
<evidence type="ECO:0000256" key="2">
    <source>
        <dbReference type="SAM" id="Coils"/>
    </source>
</evidence>
<evidence type="ECO:0000256" key="1">
    <source>
        <dbReference type="ARBA" id="ARBA00043985"/>
    </source>
</evidence>
<feature type="coiled-coil region" evidence="2">
    <location>
        <begin position="189"/>
        <end position="255"/>
    </location>
</feature>
<comment type="caution">
    <text evidence="5">The sequence shown here is derived from an EMBL/GenBank/DDBJ whole genome shotgun (WGS) entry which is preliminary data.</text>
</comment>
<evidence type="ECO:0000313" key="5">
    <source>
        <dbReference type="EMBL" id="MBW4546210.1"/>
    </source>
</evidence>